<feature type="transmembrane region" description="Helical" evidence="10">
    <location>
        <begin position="325"/>
        <end position="345"/>
    </location>
</feature>
<evidence type="ECO:0000256" key="6">
    <source>
        <dbReference type="ARBA" id="ARBA00022824"/>
    </source>
</evidence>
<dbReference type="PANTHER" id="PTHR10778:SF10">
    <property type="entry name" value="SOLUTE CARRIER FAMILY 35 MEMBER B1"/>
    <property type="match status" value="1"/>
</dbReference>
<feature type="transmembrane region" description="Helical" evidence="10">
    <location>
        <begin position="76"/>
        <end position="96"/>
    </location>
</feature>
<keyword evidence="6" id="KW-0256">Endoplasmic reticulum</keyword>
<dbReference type="SUPFAM" id="SSF103481">
    <property type="entry name" value="Multidrug resistance efflux transporter EmrE"/>
    <property type="match status" value="1"/>
</dbReference>
<feature type="transmembrane region" description="Helical" evidence="10">
    <location>
        <begin position="201"/>
        <end position="225"/>
    </location>
</feature>
<keyword evidence="7 10" id="KW-1133">Transmembrane helix</keyword>
<evidence type="ECO:0000256" key="7">
    <source>
        <dbReference type="ARBA" id="ARBA00022989"/>
    </source>
</evidence>
<evidence type="ECO:0000256" key="8">
    <source>
        <dbReference type="ARBA" id="ARBA00023136"/>
    </source>
</evidence>
<keyword evidence="4" id="KW-0762">Sugar transport</keyword>
<evidence type="ECO:0000313" key="12">
    <source>
        <dbReference type="Proteomes" id="UP000398389"/>
    </source>
</evidence>
<dbReference type="InterPro" id="IPR013657">
    <property type="entry name" value="SCL35B1-4/HUT1"/>
</dbReference>
<dbReference type="GeneID" id="43583195"/>
<dbReference type="OrthoDB" id="1601at2759"/>
<feature type="transmembrane region" description="Helical" evidence="10">
    <location>
        <begin position="351"/>
        <end position="370"/>
    </location>
</feature>
<keyword evidence="12" id="KW-1185">Reference proteome</keyword>
<dbReference type="GO" id="GO:0005460">
    <property type="term" value="F:UDP-glucose transmembrane transporter activity"/>
    <property type="evidence" value="ECO:0007669"/>
    <property type="project" value="TreeGrafter"/>
</dbReference>
<dbReference type="EMBL" id="CABVLU010000003">
    <property type="protein sequence ID" value="VVT55022.1"/>
    <property type="molecule type" value="Genomic_DNA"/>
</dbReference>
<organism evidence="11 12">
    <name type="scientific">Magnusiomyces paraingens</name>
    <dbReference type="NCBI Taxonomy" id="2606893"/>
    <lineage>
        <taxon>Eukaryota</taxon>
        <taxon>Fungi</taxon>
        <taxon>Dikarya</taxon>
        <taxon>Ascomycota</taxon>
        <taxon>Saccharomycotina</taxon>
        <taxon>Dipodascomycetes</taxon>
        <taxon>Dipodascales</taxon>
        <taxon>Dipodascaceae</taxon>
        <taxon>Magnusiomyces</taxon>
    </lineage>
</organism>
<dbReference type="InterPro" id="IPR037185">
    <property type="entry name" value="EmrE-like"/>
</dbReference>
<comment type="subcellular location">
    <subcellularLocation>
        <location evidence="1">Endoplasmic reticulum membrane</location>
        <topology evidence="1">Multi-pass membrane protein</topology>
    </subcellularLocation>
</comment>
<keyword evidence="8 10" id="KW-0472">Membrane</keyword>
<dbReference type="GO" id="GO:0005789">
    <property type="term" value="C:endoplasmic reticulum membrane"/>
    <property type="evidence" value="ECO:0007669"/>
    <property type="project" value="UniProtKB-SubCell"/>
</dbReference>
<evidence type="ECO:0000256" key="10">
    <source>
        <dbReference type="SAM" id="Phobius"/>
    </source>
</evidence>
<evidence type="ECO:0000256" key="9">
    <source>
        <dbReference type="ARBA" id="ARBA00041103"/>
    </source>
</evidence>
<dbReference type="Pfam" id="PF08449">
    <property type="entry name" value="UAA"/>
    <property type="match status" value="1"/>
</dbReference>
<accession>A0A5E8BU76</accession>
<protein>
    <recommendedName>
        <fullName evidence="9">UDP-galactose transporter homolog 1</fullName>
    </recommendedName>
</protein>
<feature type="transmembrane region" description="Helical" evidence="10">
    <location>
        <begin position="246"/>
        <end position="268"/>
    </location>
</feature>
<reference evidence="11 12" key="1">
    <citation type="submission" date="2019-09" db="EMBL/GenBank/DDBJ databases">
        <authorList>
            <person name="Brejova B."/>
        </authorList>
    </citation>
    <scope>NUCLEOTIDE SEQUENCE [LARGE SCALE GENOMIC DNA]</scope>
</reference>
<dbReference type="GO" id="GO:0005459">
    <property type="term" value="F:UDP-galactose transmembrane transporter activity"/>
    <property type="evidence" value="ECO:0007669"/>
    <property type="project" value="TreeGrafter"/>
</dbReference>
<feature type="transmembrane region" description="Helical" evidence="10">
    <location>
        <begin position="301"/>
        <end position="318"/>
    </location>
</feature>
<keyword evidence="3" id="KW-0813">Transport</keyword>
<gene>
    <name evidence="11" type="ORF">SAPINGB_P004380</name>
</gene>
<dbReference type="Proteomes" id="UP000398389">
    <property type="component" value="Unassembled WGS sequence"/>
</dbReference>
<feature type="transmembrane region" description="Helical" evidence="10">
    <location>
        <begin position="36"/>
        <end position="56"/>
    </location>
</feature>
<dbReference type="RefSeq" id="XP_031854986.1">
    <property type="nucleotide sequence ID" value="XM_031999095.1"/>
</dbReference>
<evidence type="ECO:0000256" key="3">
    <source>
        <dbReference type="ARBA" id="ARBA00022448"/>
    </source>
</evidence>
<evidence type="ECO:0000256" key="2">
    <source>
        <dbReference type="ARBA" id="ARBA00010694"/>
    </source>
</evidence>
<name>A0A5E8BU76_9ASCO</name>
<comment type="similarity">
    <text evidence="2">Belongs to the nucleotide-sugar transporter family. SLC35B subfamily.</text>
</comment>
<dbReference type="PANTHER" id="PTHR10778">
    <property type="entry name" value="SOLUTE CARRIER FAMILY 35 MEMBER B"/>
    <property type="match status" value="1"/>
</dbReference>
<feature type="transmembrane region" description="Helical" evidence="10">
    <location>
        <begin position="170"/>
        <end position="189"/>
    </location>
</feature>
<evidence type="ECO:0000256" key="4">
    <source>
        <dbReference type="ARBA" id="ARBA00022597"/>
    </source>
</evidence>
<evidence type="ECO:0000256" key="5">
    <source>
        <dbReference type="ARBA" id="ARBA00022692"/>
    </source>
</evidence>
<sequence length="383" mass="41026">MMDTTTVICEKKETKKTEAVAESSSSGFSSSTKGSALDLLFSVAGIYASFLTWALLQERISATGYGADSEIYRGSLVINAVQALLAMAVGFIYATVKSTSKETAPLAVFSGNSALRRELLVVAATQTLAAPFGYAALRHVSYLTLLLAKSCKLVPVMLIHLTVYRRSFPLYKYLVVFAITAGVFMFTYYKAANKTSHAVVAGAAVTGSSWIGLGLLGINLLLDGVTNSTQDHIFHKHKQMTGPRMMFGLNLAVCLLTGAYLVSSALALKSGLPGTSLYSDQLAMTAAFVARNGPRVLVDTALFGLCGALGQVFIFHTLETYGSLILVTVTVTRKMVSMLLSVVWFNHSLTVGQWVGVGAVFGGIGAEAAFKYWQTRQKQVKVE</sequence>
<evidence type="ECO:0000313" key="11">
    <source>
        <dbReference type="EMBL" id="VVT55022.1"/>
    </source>
</evidence>
<proteinExistence type="inferred from homology"/>
<keyword evidence="5 10" id="KW-0812">Transmembrane</keyword>
<dbReference type="GO" id="GO:0000139">
    <property type="term" value="C:Golgi membrane"/>
    <property type="evidence" value="ECO:0007669"/>
    <property type="project" value="TreeGrafter"/>
</dbReference>
<evidence type="ECO:0000256" key="1">
    <source>
        <dbReference type="ARBA" id="ARBA00004477"/>
    </source>
</evidence>
<dbReference type="AlphaFoldDB" id="A0A5E8BU76"/>